<protein>
    <submittedName>
        <fullName evidence="3">HNH endonuclease</fullName>
    </submittedName>
</protein>
<keyword evidence="4" id="KW-1185">Reference proteome</keyword>
<feature type="compositionally biased region" description="Gly residues" evidence="1">
    <location>
        <begin position="181"/>
        <end position="202"/>
    </location>
</feature>
<accession>A0ABV6DLD9</accession>
<keyword evidence="3" id="KW-0540">Nuclease</keyword>
<sequence>MDIKEQEPRRRRKHGSDTPLSEVPVPHSDGGPAAGAVQAEERHAGGSSRYARQERLVEEQGREHERRPHDGLIDGQAEFGFEVQTDERQTAQGGGVLTVQAESKLCVHCGQWYPLSEFKRRTGRRSGRTGRRGACRTCRLRAGEPPLGGAVSGSGKLGRAGYGSEQLRGTGRESEQLGVTGNRGGELPGTGYGSGELRGSGYGREELRGNGFMSERADVDSVGALGATSAASSGKLPREPSPGWSDEAPNDRKSTSSSGLPENSAAVSGHGNLVEASGHDNSAAASSHAVLDGSPPMIDRRRSDLDAAIGRMAAVSATGSAPRKRRRRRRKNAGTAQPPAPGAVAAAAATTAAAAPAPDPADAGSRARAGAAAPEAAPLDGAAHPGDAPAGASPNPGAAAEPAAAPRKRRRRRGRRSAKAAARALLAGGDNPAPAAEAPAIPPRRVRRPLPVPPPRPPGPDASVLRPTRAGVIKMRGRTDKGRRWVQDTDLATAVNLVEEHAAVVINSYTIRRIYTNKSFRSYILTRDRYTCFFCGEYGDTIDHLVPRSKGGHTTPVNCVCACHLCNQSKASRDLDEFYEDDNEEA</sequence>
<dbReference type="Pfam" id="PF01844">
    <property type="entry name" value="HNH"/>
    <property type="match status" value="1"/>
</dbReference>
<feature type="compositionally biased region" description="Basic and acidic residues" evidence="1">
    <location>
        <begin position="51"/>
        <end position="72"/>
    </location>
</feature>
<dbReference type="PANTHER" id="PTHR33877:SF2">
    <property type="entry name" value="OS07G0170200 PROTEIN"/>
    <property type="match status" value="1"/>
</dbReference>
<dbReference type="GO" id="GO:0004519">
    <property type="term" value="F:endonuclease activity"/>
    <property type="evidence" value="ECO:0007669"/>
    <property type="project" value="UniProtKB-KW"/>
</dbReference>
<dbReference type="CDD" id="cd00085">
    <property type="entry name" value="HNHc"/>
    <property type="match status" value="1"/>
</dbReference>
<dbReference type="InterPro" id="IPR003615">
    <property type="entry name" value="HNH_nuc"/>
</dbReference>
<feature type="compositionally biased region" description="Pro residues" evidence="1">
    <location>
        <begin position="450"/>
        <end position="460"/>
    </location>
</feature>
<organism evidence="3 4">
    <name type="scientific">Paenibacillus chartarius</name>
    <dbReference type="NCBI Taxonomy" id="747481"/>
    <lineage>
        <taxon>Bacteria</taxon>
        <taxon>Bacillati</taxon>
        <taxon>Bacillota</taxon>
        <taxon>Bacilli</taxon>
        <taxon>Bacillales</taxon>
        <taxon>Paenibacillaceae</taxon>
        <taxon>Paenibacillus</taxon>
    </lineage>
</organism>
<feature type="region of interest" description="Disordered" evidence="1">
    <location>
        <begin position="1"/>
        <end position="73"/>
    </location>
</feature>
<dbReference type="InterPro" id="IPR052892">
    <property type="entry name" value="NA-targeting_endonuclease"/>
</dbReference>
<dbReference type="RefSeq" id="WP_377470769.1">
    <property type="nucleotide sequence ID" value="NZ_JBHLWN010000051.1"/>
</dbReference>
<evidence type="ECO:0000313" key="3">
    <source>
        <dbReference type="EMBL" id="MFC0213459.1"/>
    </source>
</evidence>
<proteinExistence type="predicted"/>
<feature type="compositionally biased region" description="Low complexity" evidence="1">
    <location>
        <begin position="333"/>
        <end position="405"/>
    </location>
</feature>
<name>A0ABV6DLD9_9BACL</name>
<reference evidence="3 4" key="1">
    <citation type="submission" date="2024-09" db="EMBL/GenBank/DDBJ databases">
        <authorList>
            <person name="Sun Q."/>
            <person name="Mori K."/>
        </authorList>
    </citation>
    <scope>NUCLEOTIDE SEQUENCE [LARGE SCALE GENOMIC DNA]</scope>
    <source>
        <strain evidence="3 4">CCM 7759</strain>
    </source>
</reference>
<evidence type="ECO:0000259" key="2">
    <source>
        <dbReference type="SMART" id="SM00507"/>
    </source>
</evidence>
<keyword evidence="3" id="KW-0378">Hydrolase</keyword>
<feature type="compositionally biased region" description="Low complexity" evidence="1">
    <location>
        <begin position="223"/>
        <end position="234"/>
    </location>
</feature>
<evidence type="ECO:0000313" key="4">
    <source>
        <dbReference type="Proteomes" id="UP001589776"/>
    </source>
</evidence>
<comment type="caution">
    <text evidence="3">The sequence shown here is derived from an EMBL/GenBank/DDBJ whole genome shotgun (WGS) entry which is preliminary data.</text>
</comment>
<keyword evidence="3" id="KW-0255">Endonuclease</keyword>
<feature type="compositionally biased region" description="Gly residues" evidence="1">
    <location>
        <begin position="150"/>
        <end position="161"/>
    </location>
</feature>
<dbReference type="SMART" id="SM00507">
    <property type="entry name" value="HNHc"/>
    <property type="match status" value="1"/>
</dbReference>
<dbReference type="Proteomes" id="UP001589776">
    <property type="component" value="Unassembled WGS sequence"/>
</dbReference>
<dbReference type="EMBL" id="JBHLWN010000051">
    <property type="protein sequence ID" value="MFC0213459.1"/>
    <property type="molecule type" value="Genomic_DNA"/>
</dbReference>
<dbReference type="Gene3D" id="1.10.30.50">
    <property type="match status" value="1"/>
</dbReference>
<dbReference type="InterPro" id="IPR002711">
    <property type="entry name" value="HNH"/>
</dbReference>
<feature type="compositionally biased region" description="Basic residues" evidence="1">
    <location>
        <begin position="322"/>
        <end position="332"/>
    </location>
</feature>
<feature type="region of interest" description="Disordered" evidence="1">
    <location>
        <begin position="223"/>
        <end position="465"/>
    </location>
</feature>
<gene>
    <name evidence="3" type="ORF">ACFFK0_13500</name>
</gene>
<feature type="region of interest" description="Disordered" evidence="1">
    <location>
        <begin position="146"/>
        <end position="208"/>
    </location>
</feature>
<feature type="compositionally biased region" description="Low complexity" evidence="1">
    <location>
        <begin position="419"/>
        <end position="439"/>
    </location>
</feature>
<feature type="compositionally biased region" description="Basic residues" evidence="1">
    <location>
        <begin position="406"/>
        <end position="418"/>
    </location>
</feature>
<dbReference type="PANTHER" id="PTHR33877">
    <property type="entry name" value="SLL1193 PROTEIN"/>
    <property type="match status" value="1"/>
</dbReference>
<evidence type="ECO:0000256" key="1">
    <source>
        <dbReference type="SAM" id="MobiDB-lite"/>
    </source>
</evidence>
<feature type="domain" description="HNH nuclease" evidence="2">
    <location>
        <begin position="519"/>
        <end position="568"/>
    </location>
</feature>